<reference evidence="9" key="1">
    <citation type="submission" date="2016-10" db="EMBL/GenBank/DDBJ databases">
        <authorList>
            <person name="Varghese N."/>
            <person name="Submissions S."/>
        </authorList>
    </citation>
    <scope>NUCLEOTIDE SEQUENCE [LARGE SCALE GENOMIC DNA]</scope>
    <source>
        <strain evidence="9">DSM 11578</strain>
    </source>
</reference>
<gene>
    <name evidence="8" type="ORF">SAMN04488079_11725</name>
</gene>
<evidence type="ECO:0000256" key="2">
    <source>
        <dbReference type="ARBA" id="ARBA00013855"/>
    </source>
</evidence>
<keyword evidence="3 5" id="KW-0133">Cell shape</keyword>
<sequence>MLLALVASILVFFLDTRLDYFKPVRSALSTAVYPMQAAASLPTDLTDWVNDFFQDRKQLREKITAMEANNMLQSIRLQKLQSLERENMRLKELLGSSFRLQERVQVAELLTIDLDPFSQQVVIDKGENYGVYVGQPVLDATGVMGQVTETSEVSSRVVLLTDPSHSIPVQINRNGLRAVVTGRGLGEYLQMDFLPHNADVREGDLLVTSGLGGRFPVGYPVGKVVSVEFPQGKPFADIKVEPAAKLSTSREVMLVLPGEKIQTERVPTKQADVESSKAEIEHGDDN</sequence>
<dbReference type="InterPro" id="IPR007221">
    <property type="entry name" value="MreC"/>
</dbReference>
<evidence type="ECO:0000313" key="9">
    <source>
        <dbReference type="Proteomes" id="UP000198924"/>
    </source>
</evidence>
<dbReference type="Pfam" id="PF04085">
    <property type="entry name" value="MreC"/>
    <property type="match status" value="1"/>
</dbReference>
<dbReference type="Gene3D" id="2.40.10.350">
    <property type="entry name" value="Rod shape-determining protein MreC, domain 2"/>
    <property type="match status" value="1"/>
</dbReference>
<organism evidence="8 9">
    <name type="scientific">Methylophaga sulfidovorans</name>
    <dbReference type="NCBI Taxonomy" id="45496"/>
    <lineage>
        <taxon>Bacteria</taxon>
        <taxon>Pseudomonadati</taxon>
        <taxon>Pseudomonadota</taxon>
        <taxon>Gammaproteobacteria</taxon>
        <taxon>Thiotrichales</taxon>
        <taxon>Piscirickettsiaceae</taxon>
        <taxon>Methylophaga</taxon>
    </lineage>
</organism>
<dbReference type="AlphaFoldDB" id="A0A1I4B3E4"/>
<dbReference type="InterPro" id="IPR055342">
    <property type="entry name" value="MreC_beta-barrel_core"/>
</dbReference>
<accession>A0A1I4B3E4</accession>
<dbReference type="OrthoDB" id="9808025at2"/>
<dbReference type="PANTHER" id="PTHR34138">
    <property type="entry name" value="CELL SHAPE-DETERMINING PROTEIN MREC"/>
    <property type="match status" value="1"/>
</dbReference>
<proteinExistence type="inferred from homology"/>
<evidence type="ECO:0000256" key="4">
    <source>
        <dbReference type="ARBA" id="ARBA00032089"/>
    </source>
</evidence>
<protein>
    <recommendedName>
        <fullName evidence="2 5">Cell shape-determining protein MreC</fullName>
    </recommendedName>
    <alternativeName>
        <fullName evidence="4 5">Cell shape protein MreC</fullName>
    </alternativeName>
</protein>
<dbReference type="Gene3D" id="2.40.10.340">
    <property type="entry name" value="Rod shape-determining protein MreC, domain 1"/>
    <property type="match status" value="1"/>
</dbReference>
<comment type="similarity">
    <text evidence="1 5">Belongs to the MreC family.</text>
</comment>
<dbReference type="NCBIfam" id="TIGR00219">
    <property type="entry name" value="mreC"/>
    <property type="match status" value="1"/>
</dbReference>
<dbReference type="PIRSF" id="PIRSF038471">
    <property type="entry name" value="MreC"/>
    <property type="match status" value="1"/>
</dbReference>
<dbReference type="InterPro" id="IPR042177">
    <property type="entry name" value="Cell/Rod_1"/>
</dbReference>
<evidence type="ECO:0000256" key="3">
    <source>
        <dbReference type="ARBA" id="ARBA00022960"/>
    </source>
</evidence>
<dbReference type="GO" id="GO:0008360">
    <property type="term" value="P:regulation of cell shape"/>
    <property type="evidence" value="ECO:0007669"/>
    <property type="project" value="UniProtKB-KW"/>
</dbReference>
<feature type="region of interest" description="Disordered" evidence="6">
    <location>
        <begin position="263"/>
        <end position="286"/>
    </location>
</feature>
<dbReference type="STRING" id="45496.SAMN04488079_11725"/>
<dbReference type="GO" id="GO:0005886">
    <property type="term" value="C:plasma membrane"/>
    <property type="evidence" value="ECO:0007669"/>
    <property type="project" value="TreeGrafter"/>
</dbReference>
<evidence type="ECO:0000313" key="8">
    <source>
        <dbReference type="EMBL" id="SFK63368.1"/>
    </source>
</evidence>
<feature type="domain" description="Rod shape-determining protein MreC beta-barrel core" evidence="7">
    <location>
        <begin position="113"/>
        <end position="255"/>
    </location>
</feature>
<comment type="function">
    <text evidence="5">Involved in formation and maintenance of cell shape.</text>
</comment>
<dbReference type="InterPro" id="IPR042175">
    <property type="entry name" value="Cell/Rod_MreC_2"/>
</dbReference>
<evidence type="ECO:0000256" key="1">
    <source>
        <dbReference type="ARBA" id="ARBA00009369"/>
    </source>
</evidence>
<name>A0A1I4B3E4_9GAMM</name>
<evidence type="ECO:0000259" key="7">
    <source>
        <dbReference type="Pfam" id="PF04085"/>
    </source>
</evidence>
<evidence type="ECO:0000256" key="6">
    <source>
        <dbReference type="SAM" id="MobiDB-lite"/>
    </source>
</evidence>
<evidence type="ECO:0000256" key="5">
    <source>
        <dbReference type="PIRNR" id="PIRNR038471"/>
    </source>
</evidence>
<dbReference type="PANTHER" id="PTHR34138:SF1">
    <property type="entry name" value="CELL SHAPE-DETERMINING PROTEIN MREC"/>
    <property type="match status" value="1"/>
</dbReference>
<keyword evidence="9" id="KW-1185">Reference proteome</keyword>
<dbReference type="Proteomes" id="UP000198924">
    <property type="component" value="Unassembled WGS sequence"/>
</dbReference>
<dbReference type="EMBL" id="FOSH01000017">
    <property type="protein sequence ID" value="SFK63368.1"/>
    <property type="molecule type" value="Genomic_DNA"/>
</dbReference>